<organism evidence="1 2">
    <name type="scientific">Haloquadratum walsbyi J07HQW2</name>
    <dbReference type="NCBI Taxonomy" id="1238425"/>
    <lineage>
        <taxon>Archaea</taxon>
        <taxon>Methanobacteriati</taxon>
        <taxon>Methanobacteriota</taxon>
        <taxon>Stenosarchaea group</taxon>
        <taxon>Halobacteria</taxon>
        <taxon>Halobacteriales</taxon>
        <taxon>Haloferacaceae</taxon>
        <taxon>Haloquadratum</taxon>
    </lineage>
</organism>
<protein>
    <submittedName>
        <fullName evidence="1">Uncharacterized protein</fullName>
    </submittedName>
</protein>
<dbReference type="eggNOG" id="arCOG12112">
    <property type="taxonomic scope" value="Archaea"/>
</dbReference>
<accession>U1PUT6</accession>
<dbReference type="AlphaFoldDB" id="U1PUT6"/>
<gene>
    <name evidence="1" type="ORF">J07HQW2_02621</name>
</gene>
<reference evidence="1 2" key="1">
    <citation type="journal article" date="2013" name="PLoS ONE">
        <title>Assembly-driven community genomics of a hypersaline microbial ecosystem.</title>
        <authorList>
            <person name="Podell S."/>
            <person name="Ugalde J.A."/>
            <person name="Narasingarao P."/>
            <person name="Banfield J.F."/>
            <person name="Heidelberg K.B."/>
            <person name="Allen E.E."/>
        </authorList>
    </citation>
    <scope>NUCLEOTIDE SEQUENCE [LARGE SCALE GENOMIC DNA]</scope>
    <source>
        <strain evidence="2">J07HQW2</strain>
    </source>
</reference>
<dbReference type="HOGENOM" id="CLU_1673969_0_0_2"/>
<sequence length="144" mass="15549">MTRDLTKRDLLRIGIVSAGSVFTGCMTTASESSEQQITIPDEPPCADDLQIKQIAATVGGEVHPVVELQVENQGSNPISYELQVIFEQGTSLGIDARTGRSTVTETVDGGEIITHRVSDNARDIKNTDSYIVNVVAVNCQDERT</sequence>
<name>U1PUT6_9EURY</name>
<dbReference type="Proteomes" id="UP000030710">
    <property type="component" value="Unassembled WGS sequence"/>
</dbReference>
<dbReference type="EMBL" id="KE356561">
    <property type="protein sequence ID" value="ERG96151.1"/>
    <property type="molecule type" value="Genomic_DNA"/>
</dbReference>
<dbReference type="STRING" id="1238425.J07HQW2_02621"/>
<proteinExistence type="predicted"/>
<evidence type="ECO:0000313" key="2">
    <source>
        <dbReference type="Proteomes" id="UP000030710"/>
    </source>
</evidence>
<evidence type="ECO:0000313" key="1">
    <source>
        <dbReference type="EMBL" id="ERG96151.1"/>
    </source>
</evidence>
<dbReference type="PROSITE" id="PS51257">
    <property type="entry name" value="PROKAR_LIPOPROTEIN"/>
    <property type="match status" value="1"/>
</dbReference>
<dbReference type="RefSeq" id="WP_021055619.1">
    <property type="nucleotide sequence ID" value="NZ_KE356561.1"/>
</dbReference>